<comment type="caution">
    <text evidence="5">The sequence shown here is derived from an EMBL/GenBank/DDBJ whole genome shotgun (WGS) entry which is preliminary data.</text>
</comment>
<accession>A0ABR0KMS0</accession>
<protein>
    <submittedName>
        <fullName evidence="5">Uncharacterized protein</fullName>
    </submittedName>
</protein>
<evidence type="ECO:0000256" key="3">
    <source>
        <dbReference type="ARBA" id="ARBA00022448"/>
    </source>
</evidence>
<dbReference type="PANTHER" id="PTHR31344:SF0">
    <property type="entry name" value="NUCLEAR PORE COMPLEX PROTEIN NUP205"/>
    <property type="match status" value="1"/>
</dbReference>
<dbReference type="Proteomes" id="UP001345013">
    <property type="component" value="Unassembled WGS sequence"/>
</dbReference>
<evidence type="ECO:0000256" key="2">
    <source>
        <dbReference type="ARBA" id="ARBA00005892"/>
    </source>
</evidence>
<reference evidence="5 6" key="1">
    <citation type="submission" date="2023-08" db="EMBL/GenBank/DDBJ databases">
        <title>Black Yeasts Isolated from many extreme environments.</title>
        <authorList>
            <person name="Coleine C."/>
            <person name="Stajich J.E."/>
            <person name="Selbmann L."/>
        </authorList>
    </citation>
    <scope>NUCLEOTIDE SEQUENCE [LARGE SCALE GENOMIC DNA]</scope>
    <source>
        <strain evidence="5 6">CCFEE 5885</strain>
    </source>
</reference>
<dbReference type="Pfam" id="PF11894">
    <property type="entry name" value="Nup192"/>
    <property type="match status" value="1"/>
</dbReference>
<dbReference type="PANTHER" id="PTHR31344">
    <property type="entry name" value="NUCLEAR PORE COMPLEX PROTEIN NUP205"/>
    <property type="match status" value="1"/>
</dbReference>
<dbReference type="InterPro" id="IPR021827">
    <property type="entry name" value="Nup186/Nup192/Nup205"/>
</dbReference>
<evidence type="ECO:0000256" key="4">
    <source>
        <dbReference type="ARBA" id="ARBA00023242"/>
    </source>
</evidence>
<evidence type="ECO:0000313" key="6">
    <source>
        <dbReference type="Proteomes" id="UP001345013"/>
    </source>
</evidence>
<proteinExistence type="inferred from homology"/>
<name>A0ABR0KMS0_9EURO</name>
<dbReference type="EMBL" id="JAVRRG010000005">
    <property type="protein sequence ID" value="KAK5100874.1"/>
    <property type="molecule type" value="Genomic_DNA"/>
</dbReference>
<keyword evidence="6" id="KW-1185">Reference proteome</keyword>
<keyword evidence="4" id="KW-0539">Nucleus</keyword>
<comment type="subcellular location">
    <subcellularLocation>
        <location evidence="1">Nucleus</location>
    </subcellularLocation>
</comment>
<evidence type="ECO:0000256" key="1">
    <source>
        <dbReference type="ARBA" id="ARBA00004123"/>
    </source>
</evidence>
<keyword evidence="3" id="KW-0813">Transport</keyword>
<comment type="similarity">
    <text evidence="2">Belongs to the NUP186/NUP192/NUP205 family.</text>
</comment>
<gene>
    <name evidence="5" type="ORF">LTR24_000722</name>
</gene>
<organism evidence="5 6">
    <name type="scientific">Lithohypha guttulata</name>
    <dbReference type="NCBI Taxonomy" id="1690604"/>
    <lineage>
        <taxon>Eukaryota</taxon>
        <taxon>Fungi</taxon>
        <taxon>Dikarya</taxon>
        <taxon>Ascomycota</taxon>
        <taxon>Pezizomycotina</taxon>
        <taxon>Eurotiomycetes</taxon>
        <taxon>Chaetothyriomycetidae</taxon>
        <taxon>Chaetothyriales</taxon>
        <taxon>Trichomeriaceae</taxon>
        <taxon>Lithohypha</taxon>
    </lineage>
</organism>
<evidence type="ECO:0000313" key="5">
    <source>
        <dbReference type="EMBL" id="KAK5100874.1"/>
    </source>
</evidence>
<sequence length="1714" mass="191692">MESLERLQGMHADLVAHTQKSLSNIDRLWHELEDSIQEFKTLLDQSRSTDAEARAFREGKVEVEGQEYSINEEFRQLSVAVGTALDISEEHAGRLIIETQASASDNEQATIADVVQKYHDRRDYLLQDLRLVLQQSQDLDLEEDVRDNYKEVVETILDTKNGVIANGSAFARKCMQSMSDIESRQNTLNEQIQSKAILSHARGEAFYRTLDFQRSSLFKQHEALGAILALLFRGNHTISEDLRKLHERSQRWQRLDFSCIHYLPAFAAAFQRYGSPEGNGQSQEAINLNKLLVARTNDDPDGPYRPLAATLEMWWTAEYSGFWRDNAALDNDAANRTAIMKRALDDGSLEFMLSICTNTKNDPWQHSARQELVEMLLDGSNVSFDGIEPTSSYFLTMMMEAYEAFADAWITNMPDSIRKLKSDEDDQRLKQITASVDGVLQHPPREQGVRLHLEAFLVVIAFAFENRPEAGEQWWEDPDSNLYGFLHWASRRQTVPRVSAFCEMLCAISELSENAQAAHKFLLDDALPVPSIRGKKLPSLNYQQIFAELDFYSRKVHEKAQQSQAAKSRLHPEPELNEAESPVMLSCYLRLLAHLFRQTAPARDYVLNLQQFDLPKSLLHLSSGPIPSFLRAGIFSFFEALLTDKDWNTSQRMWFTIDEWASTNHDRAASTSGDKQPPPTTAALQNTLAAISASHNHYDAFLKLLVALVGPLPEMSGQPIPFPPDLGSIYRFPGIAPYVDLVCGQFTTNNLQSWLEDGNSHGYIRTIACVDFMLACLKGFNENYVTPLGKPSGTPNDESYYNMYAQRHPFSRVMEWLFSSSLIKCLTELLHQPGEVIDTTSQDDPKVISLQRLVELLNCIISLQPTYFDIVKPKKVNEGHRTIQFSGITAIEDSIIGRPELLLDICRYAASDHVPLSLQSLELLQKLSGSARFQNHLFDESRQDRTGRHMIEMIGPTGEAQLKHISSALAAHFVVDPRELEVGSQADGYLLKDGILSFFNACLATQSESPNIAHLLLGFERIGSHLGFTSEFEQGNSMFDALASLSSNYPDGLEGSLLSWLLHTKAETICVLKHLWSFPVSSDLAMIQLRRASFLTQQLTSQLPVTENTLWDGVSIMQPDFYFRTSAEAFTDFLSFRRHLYDYVKREIEHVGNATIKALQEKYLGTFQGKSVDADGVPLNHPAVFDLFDFAELDTRHPEALAFPMLTFFDDIDFDAYEKDQLYQVDKVQVALNRRCAQIAGQYREANKQLDDETLHNEADYMVGLLEARNRHTLATVERITCLRSYVDMIISIVDCCPMEPVTKTQFILHMLQLILPKLDTYLSDGAPEAGELTRMAETLLFALSSIEMASSTKAQTRIDITVAEKLFQLFRICAEGVPLSITNPNLRAVLYSICAQYLTRILSSPASNTDPSNKARNNAMDTVRSAGSQLITILSDDADDGLDTCRLNALNLLAQLVCLARSQTSNLIVESFVKSNILEVLLDPLKNIAEEFSATEPANRVYLLTLFEARTHLLLQVSRTRPGASALLDSNLIQTLRDSALFSADPDLGFDLTITDPTALVRSTYPSNPANSTGTSQKTALVTYFSLLASCLRLLLSTFLSFGPDNEKMIYLVRTFLADYRGNMVGVFKRAAGLNLASQTSEAASLGVFGPSMTLSAGDRELRKVVDECLKAYTGLAVGAGFLEFEDERGLGGNGIAAAGFGRSAYGNGNGFT</sequence>